<sequence>MNLKLTDFLFTAFNGIVAAVHRGTGEILWKWQAPWGNGFVSLLPDGDRLIVSVSGYLYALDAWSGAQIWMNEMKGCGIGVASLASMSASTSHPHLAVAAAAAQESAAPGTFPGMMPGGMG</sequence>
<proteinExistence type="predicted"/>
<accession>A0A7W8DLE1</accession>
<protein>
    <submittedName>
        <fullName evidence="2">Outer membrane protein assembly factor BamB</fullName>
    </submittedName>
</protein>
<feature type="domain" description="Pyrrolo-quinoline quinone repeat" evidence="1">
    <location>
        <begin position="14"/>
        <end position="76"/>
    </location>
</feature>
<evidence type="ECO:0000313" key="3">
    <source>
        <dbReference type="Proteomes" id="UP000590740"/>
    </source>
</evidence>
<evidence type="ECO:0000259" key="1">
    <source>
        <dbReference type="Pfam" id="PF13360"/>
    </source>
</evidence>
<gene>
    <name evidence="2" type="ORF">HNQ65_003812</name>
</gene>
<dbReference type="Gene3D" id="2.130.10.10">
    <property type="entry name" value="YVTN repeat-like/Quinoprotein amine dehydrogenase"/>
    <property type="match status" value="1"/>
</dbReference>
<dbReference type="InterPro" id="IPR002372">
    <property type="entry name" value="PQQ_rpt_dom"/>
</dbReference>
<dbReference type="SUPFAM" id="SSF50998">
    <property type="entry name" value="Quinoprotein alcohol dehydrogenase-like"/>
    <property type="match status" value="1"/>
</dbReference>
<dbReference type="Proteomes" id="UP000590740">
    <property type="component" value="Unassembled WGS sequence"/>
</dbReference>
<dbReference type="InterPro" id="IPR011047">
    <property type="entry name" value="Quinoprotein_ADH-like_sf"/>
</dbReference>
<comment type="caution">
    <text evidence="2">The sequence shown here is derived from an EMBL/GenBank/DDBJ whole genome shotgun (WGS) entry which is preliminary data.</text>
</comment>
<evidence type="ECO:0000313" key="2">
    <source>
        <dbReference type="EMBL" id="MBB5034218.1"/>
    </source>
</evidence>
<dbReference type="Pfam" id="PF13360">
    <property type="entry name" value="PQQ_2"/>
    <property type="match status" value="1"/>
</dbReference>
<keyword evidence="3" id="KW-1185">Reference proteome</keyword>
<dbReference type="InterPro" id="IPR015943">
    <property type="entry name" value="WD40/YVTN_repeat-like_dom_sf"/>
</dbReference>
<organism evidence="2 3">
    <name type="scientific">Prosthecobacter vanneervenii</name>
    <dbReference type="NCBI Taxonomy" id="48466"/>
    <lineage>
        <taxon>Bacteria</taxon>
        <taxon>Pseudomonadati</taxon>
        <taxon>Verrucomicrobiota</taxon>
        <taxon>Verrucomicrobiia</taxon>
        <taxon>Verrucomicrobiales</taxon>
        <taxon>Verrucomicrobiaceae</taxon>
        <taxon>Prosthecobacter</taxon>
    </lineage>
</organism>
<name>A0A7W8DLE1_9BACT</name>
<dbReference type="EMBL" id="JACHIG010000009">
    <property type="protein sequence ID" value="MBB5034218.1"/>
    <property type="molecule type" value="Genomic_DNA"/>
</dbReference>
<dbReference type="AlphaFoldDB" id="A0A7W8DLE1"/>
<dbReference type="RefSeq" id="WP_184341814.1">
    <property type="nucleotide sequence ID" value="NZ_JACHIG010000009.1"/>
</dbReference>
<reference evidence="2 3" key="1">
    <citation type="submission" date="2020-08" db="EMBL/GenBank/DDBJ databases">
        <title>Genomic Encyclopedia of Type Strains, Phase IV (KMG-IV): sequencing the most valuable type-strain genomes for metagenomic binning, comparative biology and taxonomic classification.</title>
        <authorList>
            <person name="Goeker M."/>
        </authorList>
    </citation>
    <scope>NUCLEOTIDE SEQUENCE [LARGE SCALE GENOMIC DNA]</scope>
    <source>
        <strain evidence="2 3">DSM 12252</strain>
    </source>
</reference>